<evidence type="ECO:0008006" key="3">
    <source>
        <dbReference type="Google" id="ProtNLM"/>
    </source>
</evidence>
<evidence type="ECO:0000313" key="2">
    <source>
        <dbReference type="Proteomes" id="UP001596527"/>
    </source>
</evidence>
<dbReference type="RefSeq" id="WP_380976415.1">
    <property type="nucleotide sequence ID" value="NZ_JBHTEF010000002.1"/>
</dbReference>
<sequence length="106" mass="11367">MSDDLLAGPVAAALGQLNPRRFEILLACIRLGGEFTAKDLRAALPSSEPSLARDLNALEIGGLLRADPPRERARQGRPVTYTVPPETRTVFARIAALVENAYATPS</sequence>
<name>A0ABW2SQ54_9ACTO</name>
<reference evidence="2" key="1">
    <citation type="journal article" date="2019" name="Int. J. Syst. Evol. Microbiol.">
        <title>The Global Catalogue of Microorganisms (GCM) 10K type strain sequencing project: providing services to taxonomists for standard genome sequencing and annotation.</title>
        <authorList>
            <consortium name="The Broad Institute Genomics Platform"/>
            <consortium name="The Broad Institute Genome Sequencing Center for Infectious Disease"/>
            <person name="Wu L."/>
            <person name="Ma J."/>
        </authorList>
    </citation>
    <scope>NUCLEOTIDE SEQUENCE [LARGE SCALE GENOMIC DNA]</scope>
    <source>
        <strain evidence="2">CCUG 56698</strain>
    </source>
</reference>
<comment type="caution">
    <text evidence="1">The sequence shown here is derived from an EMBL/GenBank/DDBJ whole genome shotgun (WGS) entry which is preliminary data.</text>
</comment>
<accession>A0ABW2SQ54</accession>
<organism evidence="1 2">
    <name type="scientific">Schaalia naturae</name>
    <dbReference type="NCBI Taxonomy" id="635203"/>
    <lineage>
        <taxon>Bacteria</taxon>
        <taxon>Bacillati</taxon>
        <taxon>Actinomycetota</taxon>
        <taxon>Actinomycetes</taxon>
        <taxon>Actinomycetales</taxon>
        <taxon>Actinomycetaceae</taxon>
        <taxon>Schaalia</taxon>
    </lineage>
</organism>
<dbReference type="InterPro" id="IPR036390">
    <property type="entry name" value="WH_DNA-bd_sf"/>
</dbReference>
<protein>
    <recommendedName>
        <fullName evidence="3">Transcriptional regulator</fullName>
    </recommendedName>
</protein>
<dbReference type="Proteomes" id="UP001596527">
    <property type="component" value="Unassembled WGS sequence"/>
</dbReference>
<proteinExistence type="predicted"/>
<gene>
    <name evidence="1" type="ORF">ACFQWG_13820</name>
</gene>
<dbReference type="Gene3D" id="1.10.10.10">
    <property type="entry name" value="Winged helix-like DNA-binding domain superfamily/Winged helix DNA-binding domain"/>
    <property type="match status" value="1"/>
</dbReference>
<dbReference type="EMBL" id="JBHTEF010000002">
    <property type="protein sequence ID" value="MFC7582265.1"/>
    <property type="molecule type" value="Genomic_DNA"/>
</dbReference>
<dbReference type="SUPFAM" id="SSF46785">
    <property type="entry name" value="Winged helix' DNA-binding domain"/>
    <property type="match status" value="1"/>
</dbReference>
<evidence type="ECO:0000313" key="1">
    <source>
        <dbReference type="EMBL" id="MFC7582265.1"/>
    </source>
</evidence>
<keyword evidence="2" id="KW-1185">Reference proteome</keyword>
<dbReference type="InterPro" id="IPR036388">
    <property type="entry name" value="WH-like_DNA-bd_sf"/>
</dbReference>